<keyword evidence="10" id="KW-1185">Reference proteome</keyword>
<evidence type="ECO:0000259" key="8">
    <source>
        <dbReference type="PROSITE" id="PS50845"/>
    </source>
</evidence>
<evidence type="ECO:0000256" key="4">
    <source>
        <dbReference type="ARBA" id="ARBA00022989"/>
    </source>
</evidence>
<dbReference type="Pfam" id="PF02453">
    <property type="entry name" value="Reticulon"/>
    <property type="match status" value="1"/>
</dbReference>
<accession>A0A197JPT0</accession>
<evidence type="ECO:0000256" key="7">
    <source>
        <dbReference type="SAM" id="MobiDB-lite"/>
    </source>
</evidence>
<dbReference type="InterPro" id="IPR045064">
    <property type="entry name" value="Reticulon-like"/>
</dbReference>
<dbReference type="OrthoDB" id="567788at2759"/>
<dbReference type="AlphaFoldDB" id="A0A197JPT0"/>
<dbReference type="PANTHER" id="PTHR10994">
    <property type="entry name" value="RETICULON"/>
    <property type="match status" value="1"/>
</dbReference>
<feature type="transmembrane region" description="Helical" evidence="6">
    <location>
        <begin position="86"/>
        <end position="108"/>
    </location>
</feature>
<dbReference type="GO" id="GO:0005789">
    <property type="term" value="C:endoplasmic reticulum membrane"/>
    <property type="evidence" value="ECO:0007669"/>
    <property type="project" value="UniProtKB-SubCell"/>
</dbReference>
<proteinExistence type="predicted"/>
<dbReference type="Proteomes" id="UP000078512">
    <property type="component" value="Unassembled WGS sequence"/>
</dbReference>
<keyword evidence="2 6" id="KW-0812">Transmembrane</keyword>
<feature type="region of interest" description="Disordered" evidence="7">
    <location>
        <begin position="22"/>
        <end position="68"/>
    </location>
</feature>
<sequence>MAQQLDPSLAYLQVDQTVPQQKTFAEHQSTVTENASESSPIQPIPAPRDRSSSDSPDNKHSTDKQSADPYAYMTPRLKSLVLWEKPAVSGGVLAASLALVLSCRWISLLNVACAAFVFGISASFVYVNGLLVFNRITNKSAARPLEKYYSRSQEFLHLEADRLHRRVDYVTDGLNIVLTELAKVVLVEDNKRSLKFIGIFYAIWTLRTWFSTTTLLSMIIISLFAAPRLYLDNQVLIDAQVAKTNDLVQAHVGKGRQVAQEQWNSVYNKAEQFAKDKGILKKAPLKTE</sequence>
<evidence type="ECO:0000256" key="3">
    <source>
        <dbReference type="ARBA" id="ARBA00022824"/>
    </source>
</evidence>
<feature type="transmembrane region" description="Helical" evidence="6">
    <location>
        <begin position="114"/>
        <end position="133"/>
    </location>
</feature>
<organism evidence="9 10">
    <name type="scientific">Linnemannia elongata AG-77</name>
    <dbReference type="NCBI Taxonomy" id="1314771"/>
    <lineage>
        <taxon>Eukaryota</taxon>
        <taxon>Fungi</taxon>
        <taxon>Fungi incertae sedis</taxon>
        <taxon>Mucoromycota</taxon>
        <taxon>Mortierellomycotina</taxon>
        <taxon>Mortierellomycetes</taxon>
        <taxon>Mortierellales</taxon>
        <taxon>Mortierellaceae</taxon>
        <taxon>Linnemannia</taxon>
    </lineage>
</organism>
<dbReference type="InterPro" id="IPR003388">
    <property type="entry name" value="Reticulon"/>
</dbReference>
<dbReference type="PROSITE" id="PS50845">
    <property type="entry name" value="RETICULON"/>
    <property type="match status" value="1"/>
</dbReference>
<keyword evidence="5 6" id="KW-0472">Membrane</keyword>
<comment type="subcellular location">
    <subcellularLocation>
        <location evidence="1 6">Endoplasmic reticulum membrane</location>
        <topology evidence="1 6">Multi-pass membrane protein</topology>
    </subcellularLocation>
</comment>
<evidence type="ECO:0000256" key="6">
    <source>
        <dbReference type="RuleBase" id="RU363132"/>
    </source>
</evidence>
<protein>
    <recommendedName>
        <fullName evidence="6">Reticulon-like protein</fullName>
    </recommendedName>
</protein>
<evidence type="ECO:0000313" key="10">
    <source>
        <dbReference type="Proteomes" id="UP000078512"/>
    </source>
</evidence>
<feature type="domain" description="Reticulon" evidence="8">
    <location>
        <begin position="77"/>
        <end position="284"/>
    </location>
</feature>
<keyword evidence="4 6" id="KW-1133">Transmembrane helix</keyword>
<reference evidence="9 10" key="1">
    <citation type="submission" date="2016-05" db="EMBL/GenBank/DDBJ databases">
        <title>Genome sequencing reveals origins of a unique bacterial endosymbiosis in the earliest lineages of terrestrial Fungi.</title>
        <authorList>
            <consortium name="DOE Joint Genome Institute"/>
            <person name="Uehling J."/>
            <person name="Gryganskyi A."/>
            <person name="Hameed K."/>
            <person name="Tschaplinski T."/>
            <person name="Misztal P."/>
            <person name="Wu S."/>
            <person name="Desiro A."/>
            <person name="Vande Pol N."/>
            <person name="Du Z.-Y."/>
            <person name="Zienkiewicz A."/>
            <person name="Zienkiewicz K."/>
            <person name="Morin E."/>
            <person name="Tisserant E."/>
            <person name="Splivallo R."/>
            <person name="Hainaut M."/>
            <person name="Henrissat B."/>
            <person name="Ohm R."/>
            <person name="Kuo A."/>
            <person name="Yan J."/>
            <person name="Lipzen A."/>
            <person name="Nolan M."/>
            <person name="Labutti K."/>
            <person name="Barry K."/>
            <person name="Goldstein A."/>
            <person name="Labbe J."/>
            <person name="Schadt C."/>
            <person name="Tuskan G."/>
            <person name="Grigoriev I."/>
            <person name="Martin F."/>
            <person name="Vilgalys R."/>
            <person name="Bonito G."/>
        </authorList>
    </citation>
    <scope>NUCLEOTIDE SEQUENCE [LARGE SCALE GENOMIC DNA]</scope>
    <source>
        <strain evidence="9 10">AG-77</strain>
    </source>
</reference>
<gene>
    <name evidence="9" type="ORF">K457DRAFT_139733</name>
</gene>
<dbReference type="STRING" id="1314771.A0A197JPT0"/>
<evidence type="ECO:0000256" key="1">
    <source>
        <dbReference type="ARBA" id="ARBA00004477"/>
    </source>
</evidence>
<evidence type="ECO:0000256" key="2">
    <source>
        <dbReference type="ARBA" id="ARBA00022692"/>
    </source>
</evidence>
<keyword evidence="3 6" id="KW-0256">Endoplasmic reticulum</keyword>
<feature type="transmembrane region" description="Helical" evidence="6">
    <location>
        <begin position="199"/>
        <end position="226"/>
    </location>
</feature>
<dbReference type="PANTHER" id="PTHR10994:SF193">
    <property type="entry name" value="RETICULON-LIKE PROTEIN"/>
    <property type="match status" value="1"/>
</dbReference>
<feature type="compositionally biased region" description="Basic and acidic residues" evidence="7">
    <location>
        <begin position="47"/>
        <end position="66"/>
    </location>
</feature>
<dbReference type="EMBL" id="KV442059">
    <property type="protein sequence ID" value="OAQ27170.1"/>
    <property type="molecule type" value="Genomic_DNA"/>
</dbReference>
<evidence type="ECO:0000256" key="5">
    <source>
        <dbReference type="ARBA" id="ARBA00023136"/>
    </source>
</evidence>
<feature type="compositionally biased region" description="Polar residues" evidence="7">
    <location>
        <begin position="22"/>
        <end position="41"/>
    </location>
</feature>
<name>A0A197JPT0_9FUNG</name>
<evidence type="ECO:0000313" key="9">
    <source>
        <dbReference type="EMBL" id="OAQ27170.1"/>
    </source>
</evidence>
<dbReference type="GO" id="GO:0009617">
    <property type="term" value="P:response to bacterium"/>
    <property type="evidence" value="ECO:0007669"/>
    <property type="project" value="InterPro"/>
</dbReference>